<gene>
    <name evidence="13" type="ORF">BLA29_008094</name>
</gene>
<dbReference type="OrthoDB" id="1856718at2759"/>
<organism evidence="13 14">
    <name type="scientific">Euroglyphus maynei</name>
    <name type="common">Mayne's house dust mite</name>
    <dbReference type="NCBI Taxonomy" id="6958"/>
    <lineage>
        <taxon>Eukaryota</taxon>
        <taxon>Metazoa</taxon>
        <taxon>Ecdysozoa</taxon>
        <taxon>Arthropoda</taxon>
        <taxon>Chelicerata</taxon>
        <taxon>Arachnida</taxon>
        <taxon>Acari</taxon>
        <taxon>Acariformes</taxon>
        <taxon>Sarcoptiformes</taxon>
        <taxon>Astigmata</taxon>
        <taxon>Psoroptidia</taxon>
        <taxon>Analgoidea</taxon>
        <taxon>Pyroglyphidae</taxon>
        <taxon>Pyroglyphinae</taxon>
        <taxon>Euroglyphus</taxon>
    </lineage>
</organism>
<dbReference type="EC" id="1.14.13.39" evidence="4"/>
<dbReference type="GO" id="GO:0046872">
    <property type="term" value="F:metal ion binding"/>
    <property type="evidence" value="ECO:0007669"/>
    <property type="project" value="UniProtKB-KW"/>
</dbReference>
<keyword evidence="9" id="KW-0112">Calmodulin-binding</keyword>
<evidence type="ECO:0000256" key="4">
    <source>
        <dbReference type="ARBA" id="ARBA00012989"/>
    </source>
</evidence>
<dbReference type="AlphaFoldDB" id="A0A1Y3BSC8"/>
<dbReference type="GO" id="GO:0005516">
    <property type="term" value="F:calmodulin binding"/>
    <property type="evidence" value="ECO:0007669"/>
    <property type="project" value="UniProtKB-KW"/>
</dbReference>
<evidence type="ECO:0000256" key="7">
    <source>
        <dbReference type="ARBA" id="ARBA00022723"/>
    </source>
</evidence>
<evidence type="ECO:0000256" key="6">
    <source>
        <dbReference type="ARBA" id="ARBA00022643"/>
    </source>
</evidence>
<reference evidence="13 14" key="1">
    <citation type="submission" date="2017-03" db="EMBL/GenBank/DDBJ databases">
        <title>Genome Survey of Euroglyphus maynei.</title>
        <authorList>
            <person name="Arlian L.G."/>
            <person name="Morgan M.S."/>
            <person name="Rider S.D."/>
        </authorList>
    </citation>
    <scope>NUCLEOTIDE SEQUENCE [LARGE SCALE GENOMIC DNA]</scope>
    <source>
        <strain evidence="13">Arlian Lab</strain>
        <tissue evidence="13">Whole body</tissue>
    </source>
</reference>
<dbReference type="PANTHER" id="PTHR43410:SF1">
    <property type="entry name" value="NITRIC OXIDE SYNTHASE"/>
    <property type="match status" value="1"/>
</dbReference>
<accession>A0A1Y3BSC8</accession>
<evidence type="ECO:0000256" key="11">
    <source>
        <dbReference type="ARBA" id="ARBA00023004"/>
    </source>
</evidence>
<evidence type="ECO:0000256" key="3">
    <source>
        <dbReference type="ARBA" id="ARBA00006267"/>
    </source>
</evidence>
<evidence type="ECO:0000313" key="14">
    <source>
        <dbReference type="Proteomes" id="UP000194236"/>
    </source>
</evidence>
<dbReference type="InterPro" id="IPR029039">
    <property type="entry name" value="Flavoprotein-like_sf"/>
</dbReference>
<name>A0A1Y3BSC8_EURMA</name>
<comment type="cofactor">
    <cofactor evidence="2">
        <name>heme b</name>
        <dbReference type="ChEBI" id="CHEBI:60344"/>
    </cofactor>
</comment>
<dbReference type="GO" id="GO:0004517">
    <property type="term" value="F:nitric-oxide synthase activity"/>
    <property type="evidence" value="ECO:0007669"/>
    <property type="project" value="UniProtKB-EC"/>
</dbReference>
<keyword evidence="7" id="KW-0479">Metal-binding</keyword>
<keyword evidence="6" id="KW-0285">Flavoprotein</keyword>
<feature type="compositionally biased region" description="Polar residues" evidence="12">
    <location>
        <begin position="95"/>
        <end position="109"/>
    </location>
</feature>
<dbReference type="Gene3D" id="3.40.50.360">
    <property type="match status" value="1"/>
</dbReference>
<comment type="similarity">
    <text evidence="3">Belongs to the NOS family.</text>
</comment>
<feature type="region of interest" description="Disordered" evidence="12">
    <location>
        <begin position="70"/>
        <end position="109"/>
    </location>
</feature>
<evidence type="ECO:0000256" key="5">
    <source>
        <dbReference type="ARBA" id="ARBA00022617"/>
    </source>
</evidence>
<evidence type="ECO:0000256" key="2">
    <source>
        <dbReference type="ARBA" id="ARBA00001970"/>
    </source>
</evidence>
<protein>
    <recommendedName>
        <fullName evidence="4">nitric-oxide synthase (NADPH)</fullName>
        <ecNumber evidence="4">1.14.13.39</ecNumber>
    </recommendedName>
</protein>
<keyword evidence="14" id="KW-1185">Reference proteome</keyword>
<keyword evidence="10" id="KW-0560">Oxidoreductase</keyword>
<dbReference type="PANTHER" id="PTHR43410">
    <property type="entry name" value="NITRIC OXIDE SYNTHASE OXYGENASE"/>
    <property type="match status" value="1"/>
</dbReference>
<sequence>MLAELGGERITRLGIGDELCGQEQSFYEWSATVFEQACEVFCLTDELDMNVVTRMAAQKPLQWCKENVLLDDDEDGENPDDDNQLNNDLKESKRIQQALSKLSNNKKID</sequence>
<keyword evidence="5" id="KW-0349">Heme</keyword>
<evidence type="ECO:0000256" key="10">
    <source>
        <dbReference type="ARBA" id="ARBA00023002"/>
    </source>
</evidence>
<keyword evidence="6" id="KW-0288">FMN</keyword>
<evidence type="ECO:0000313" key="13">
    <source>
        <dbReference type="EMBL" id="OTF82987.1"/>
    </source>
</evidence>
<dbReference type="InterPro" id="IPR050607">
    <property type="entry name" value="NOS"/>
</dbReference>
<keyword evidence="11" id="KW-0408">Iron</keyword>
<feature type="compositionally biased region" description="Acidic residues" evidence="12">
    <location>
        <begin position="70"/>
        <end position="83"/>
    </location>
</feature>
<evidence type="ECO:0000256" key="12">
    <source>
        <dbReference type="SAM" id="MobiDB-lite"/>
    </source>
</evidence>
<keyword evidence="8" id="KW-0521">NADP</keyword>
<evidence type="ECO:0000256" key="1">
    <source>
        <dbReference type="ARBA" id="ARBA00001917"/>
    </source>
</evidence>
<evidence type="ECO:0000256" key="9">
    <source>
        <dbReference type="ARBA" id="ARBA00022860"/>
    </source>
</evidence>
<dbReference type="GO" id="GO:0006809">
    <property type="term" value="P:nitric oxide biosynthetic process"/>
    <property type="evidence" value="ECO:0007669"/>
    <property type="project" value="TreeGrafter"/>
</dbReference>
<dbReference type="Proteomes" id="UP000194236">
    <property type="component" value="Unassembled WGS sequence"/>
</dbReference>
<proteinExistence type="inferred from homology"/>
<dbReference type="SUPFAM" id="SSF52218">
    <property type="entry name" value="Flavoproteins"/>
    <property type="match status" value="1"/>
</dbReference>
<evidence type="ECO:0000256" key="8">
    <source>
        <dbReference type="ARBA" id="ARBA00022857"/>
    </source>
</evidence>
<comment type="cofactor">
    <cofactor evidence="1">
        <name>FMN</name>
        <dbReference type="ChEBI" id="CHEBI:58210"/>
    </cofactor>
</comment>
<comment type="caution">
    <text evidence="13">The sequence shown here is derived from an EMBL/GenBank/DDBJ whole genome shotgun (WGS) entry which is preliminary data.</text>
</comment>
<dbReference type="EMBL" id="MUJZ01005778">
    <property type="protein sequence ID" value="OTF82987.1"/>
    <property type="molecule type" value="Genomic_DNA"/>
</dbReference>